<keyword evidence="12" id="KW-1185">Reference proteome</keyword>
<accession>A0ABU3VVB6</accession>
<dbReference type="Pfam" id="PF02277">
    <property type="entry name" value="DBI_PRT"/>
    <property type="match status" value="1"/>
</dbReference>
<comment type="similarity">
    <text evidence="2 10">Belongs to the CobT family.</text>
</comment>
<reference evidence="11 12" key="1">
    <citation type="submission" date="2023-10" db="EMBL/GenBank/DDBJ databases">
        <title>Characteristics and mechanism of a salt-tolerant marine origin heterotrophic nitrifying- aerobic denitrifying bacteria Marinobacter xestospongiae HN1.</title>
        <authorList>
            <person name="Qi R."/>
        </authorList>
    </citation>
    <scope>NUCLEOTIDE SEQUENCE [LARGE SCALE GENOMIC DNA]</scope>
    <source>
        <strain evidence="11 12">HN1</strain>
    </source>
</reference>
<evidence type="ECO:0000313" key="12">
    <source>
        <dbReference type="Proteomes" id="UP001269819"/>
    </source>
</evidence>
<evidence type="ECO:0000256" key="5">
    <source>
        <dbReference type="ARBA" id="ARBA00022573"/>
    </source>
</evidence>
<gene>
    <name evidence="10 11" type="primary">cobT</name>
    <name evidence="11" type="ORF">RYS15_05885</name>
</gene>
<dbReference type="EC" id="2.4.2.21" evidence="3 10"/>
<feature type="active site" description="Proton acceptor" evidence="10">
    <location>
        <position position="317"/>
    </location>
</feature>
<sequence>MTLPASWTSPVPVPDAAYRQQALDRQQLLTKPPGSLGRLEQLAVDLAAQQATHRPRADQVHMAVFAGDHGVCDEGISAFPRAVTGQMIANFAEGGAAISVLSRHLEATLEVLNLGTVEPLGHLPGVNNLQIAPGTANLAQQPAMTHDQVTAALCAGDAVAERAASAGAQLFIGGDMGIGNTTTAAVLACALLNDDPEALAGPGTGLDAAGVSHKVEVIRRALQRHGDNRDPLAVLTSLGGLEIAALTGALLGCAARRIPVLVDGFIVSVAALVAVRQRPGARAWLHFAHRSAEPGHDRVLAAMEARPLLDLGMRLGEGSGAAVAVNLLRAACSLHNSMATFRDAGVSNRED</sequence>
<comment type="catalytic activity">
    <reaction evidence="9 10">
        <text>5,6-dimethylbenzimidazole + nicotinate beta-D-ribonucleotide = alpha-ribazole 5'-phosphate + nicotinate + H(+)</text>
        <dbReference type="Rhea" id="RHEA:11196"/>
        <dbReference type="ChEBI" id="CHEBI:15378"/>
        <dbReference type="ChEBI" id="CHEBI:15890"/>
        <dbReference type="ChEBI" id="CHEBI:32544"/>
        <dbReference type="ChEBI" id="CHEBI:57502"/>
        <dbReference type="ChEBI" id="CHEBI:57918"/>
        <dbReference type="EC" id="2.4.2.21"/>
    </reaction>
</comment>
<dbReference type="InterPro" id="IPR003200">
    <property type="entry name" value="Nict_dMeBzImd_PRibTrfase"/>
</dbReference>
<dbReference type="InterPro" id="IPR036087">
    <property type="entry name" value="Nict_dMeBzImd_PRibTrfase_sf"/>
</dbReference>
<comment type="caution">
    <text evidence="11">The sequence shown here is derived from an EMBL/GenBank/DDBJ whole genome shotgun (WGS) entry which is preliminary data.</text>
</comment>
<dbReference type="NCBIfam" id="NF000996">
    <property type="entry name" value="PRK00105.1"/>
    <property type="match status" value="1"/>
</dbReference>
<evidence type="ECO:0000256" key="6">
    <source>
        <dbReference type="ARBA" id="ARBA00022676"/>
    </source>
</evidence>
<dbReference type="GO" id="GO:0008939">
    <property type="term" value="F:nicotinate-nucleotide-dimethylbenzimidazole phosphoribosyltransferase activity"/>
    <property type="evidence" value="ECO:0007669"/>
    <property type="project" value="UniProtKB-EC"/>
</dbReference>
<organism evidence="11 12">
    <name type="scientific">Marinobacter xestospongiae</name>
    <dbReference type="NCBI Taxonomy" id="994319"/>
    <lineage>
        <taxon>Bacteria</taxon>
        <taxon>Pseudomonadati</taxon>
        <taxon>Pseudomonadota</taxon>
        <taxon>Gammaproteobacteria</taxon>
        <taxon>Pseudomonadales</taxon>
        <taxon>Marinobacteraceae</taxon>
        <taxon>Marinobacter</taxon>
    </lineage>
</organism>
<comment type="function">
    <text evidence="10">Catalyzes the synthesis of alpha-ribazole-5'-phosphate from nicotinate mononucleotide (NAMN) and 5,6-dimethylbenzimidazole (DMB).</text>
</comment>
<dbReference type="NCBIfam" id="TIGR03160">
    <property type="entry name" value="cobT_DBIPRT"/>
    <property type="match status" value="1"/>
</dbReference>
<evidence type="ECO:0000256" key="8">
    <source>
        <dbReference type="ARBA" id="ARBA00030686"/>
    </source>
</evidence>
<dbReference type="SUPFAM" id="SSF52733">
    <property type="entry name" value="Nicotinate mononucleotide:5,6-dimethylbenzimidazole phosphoribosyltransferase (CobT)"/>
    <property type="match status" value="1"/>
</dbReference>
<dbReference type="Proteomes" id="UP001269819">
    <property type="component" value="Unassembled WGS sequence"/>
</dbReference>
<evidence type="ECO:0000256" key="3">
    <source>
        <dbReference type="ARBA" id="ARBA00011991"/>
    </source>
</evidence>
<name>A0ABU3VVB6_9GAMM</name>
<keyword evidence="7 10" id="KW-0808">Transferase</keyword>
<dbReference type="Gene3D" id="1.10.1610.10">
    <property type="match status" value="1"/>
</dbReference>
<evidence type="ECO:0000313" key="11">
    <source>
        <dbReference type="EMBL" id="MDV2078204.1"/>
    </source>
</evidence>
<dbReference type="CDD" id="cd02439">
    <property type="entry name" value="DMB-PRT_CobT"/>
    <property type="match status" value="1"/>
</dbReference>
<dbReference type="InterPro" id="IPR023195">
    <property type="entry name" value="Nict_dMeBzImd_PRibTrfase_N"/>
</dbReference>
<keyword evidence="6 10" id="KW-0328">Glycosyltransferase</keyword>
<evidence type="ECO:0000256" key="1">
    <source>
        <dbReference type="ARBA" id="ARBA00005049"/>
    </source>
</evidence>
<dbReference type="EMBL" id="JAWIIJ010000003">
    <property type="protein sequence ID" value="MDV2078204.1"/>
    <property type="molecule type" value="Genomic_DNA"/>
</dbReference>
<evidence type="ECO:0000256" key="9">
    <source>
        <dbReference type="ARBA" id="ARBA00047340"/>
    </source>
</evidence>
<dbReference type="Gene3D" id="3.40.50.10210">
    <property type="match status" value="1"/>
</dbReference>
<evidence type="ECO:0000256" key="7">
    <source>
        <dbReference type="ARBA" id="ARBA00022679"/>
    </source>
</evidence>
<evidence type="ECO:0000256" key="10">
    <source>
        <dbReference type="HAMAP-Rule" id="MF_00230"/>
    </source>
</evidence>
<dbReference type="PANTHER" id="PTHR43463">
    <property type="entry name" value="NICOTINATE-NUCLEOTIDE--DIMETHYLBENZIMIDAZOLE PHOSPHORIBOSYLTRANSFERASE"/>
    <property type="match status" value="1"/>
</dbReference>
<dbReference type="RefSeq" id="WP_316973016.1">
    <property type="nucleotide sequence ID" value="NZ_JAWIIJ010000003.1"/>
</dbReference>
<dbReference type="PANTHER" id="PTHR43463:SF1">
    <property type="entry name" value="NICOTINATE-NUCLEOTIDE--DIMETHYLBENZIMIDAZOLE PHOSPHORIBOSYLTRANSFERASE"/>
    <property type="match status" value="1"/>
</dbReference>
<evidence type="ECO:0000256" key="4">
    <source>
        <dbReference type="ARBA" id="ARBA00015486"/>
    </source>
</evidence>
<dbReference type="InterPro" id="IPR017846">
    <property type="entry name" value="Nict_dMeBzImd_PRibTrfase_bact"/>
</dbReference>
<evidence type="ECO:0000256" key="2">
    <source>
        <dbReference type="ARBA" id="ARBA00007110"/>
    </source>
</evidence>
<protein>
    <recommendedName>
        <fullName evidence="4 10">Nicotinate-nucleotide--dimethylbenzimidazole phosphoribosyltransferase</fullName>
        <shortName evidence="10">NN:DBI PRT</shortName>
        <ecNumber evidence="3 10">2.4.2.21</ecNumber>
    </recommendedName>
    <alternativeName>
        <fullName evidence="8 10">N(1)-alpha-phosphoribosyltransferase</fullName>
    </alternativeName>
</protein>
<comment type="pathway">
    <text evidence="1 10">Nucleoside biosynthesis; alpha-ribazole biosynthesis; alpha-ribazole from 5,6-dimethylbenzimidazole: step 1/2.</text>
</comment>
<proteinExistence type="inferred from homology"/>
<dbReference type="HAMAP" id="MF_00230">
    <property type="entry name" value="CobT"/>
    <property type="match status" value="1"/>
</dbReference>
<keyword evidence="5 10" id="KW-0169">Cobalamin biosynthesis</keyword>